<name>A0A451B4V7_9GAMM</name>
<reference evidence="4" key="1">
    <citation type="submission" date="2019-02" db="EMBL/GenBank/DDBJ databases">
        <authorList>
            <person name="Gruber-Vodicka R. H."/>
            <person name="Seah K. B. B."/>
        </authorList>
    </citation>
    <scope>NUCLEOTIDE SEQUENCE</scope>
    <source>
        <strain evidence="4">BECK_BY19</strain>
        <strain evidence="3">BECK_BY8</strain>
    </source>
</reference>
<dbReference type="Gene3D" id="3.40.50.150">
    <property type="entry name" value="Vaccinia Virus protein VP39"/>
    <property type="match status" value="1"/>
</dbReference>
<protein>
    <submittedName>
        <fullName evidence="4">Methyltransferase domain-containing protein</fullName>
    </submittedName>
</protein>
<organism evidence="4">
    <name type="scientific">Candidatus Kentrum sp. UNK</name>
    <dbReference type="NCBI Taxonomy" id="2126344"/>
    <lineage>
        <taxon>Bacteria</taxon>
        <taxon>Pseudomonadati</taxon>
        <taxon>Pseudomonadota</taxon>
        <taxon>Gammaproteobacteria</taxon>
        <taxon>Candidatus Kentrum</taxon>
    </lineage>
</organism>
<dbReference type="InterPro" id="IPR029063">
    <property type="entry name" value="SAM-dependent_MTases_sf"/>
</dbReference>
<proteinExistence type="predicted"/>
<feature type="region of interest" description="Disordered" evidence="1">
    <location>
        <begin position="1"/>
        <end position="20"/>
    </location>
</feature>
<dbReference type="Pfam" id="PF08241">
    <property type="entry name" value="Methyltransf_11"/>
    <property type="match status" value="1"/>
</dbReference>
<sequence length="308" mass="34174">MNSNSSVSNQTRKYVTASSSCDHVTKRQTDGLAVHYNRIRNPFGVKQILDLIRPGDVVLDGGCGTGQHAQHLAAVASRVVGIDTDRARVAMARERCRDLDNTSFEVASVTGLPFENNSFDVVLLAQVLHHLVEKDAHVADTLRQQCQRALMEARRVLRTKGRLVLVTTSHQQRRTAYWHFNLFPQSAWERLDSVWSLTEGPWFASVMKQLGFVTRDNSTPSESHWIETDHEQMVNRGLDPEWRSTDAAFGLLTPTELNEFVARVEAVLMTDGSARDLINVAAAGRSSHGEATVYTYVASGATGATQIE</sequence>
<dbReference type="PANTHER" id="PTHR43591:SF110">
    <property type="entry name" value="RHODANESE DOMAIN-CONTAINING PROTEIN"/>
    <property type="match status" value="1"/>
</dbReference>
<dbReference type="GO" id="GO:0032259">
    <property type="term" value="P:methylation"/>
    <property type="evidence" value="ECO:0007669"/>
    <property type="project" value="UniProtKB-KW"/>
</dbReference>
<dbReference type="AlphaFoldDB" id="A0A451B4V7"/>
<dbReference type="EMBL" id="CAADGD010000187">
    <property type="protein sequence ID" value="VFK73320.1"/>
    <property type="molecule type" value="Genomic_DNA"/>
</dbReference>
<keyword evidence="4" id="KW-0489">Methyltransferase</keyword>
<evidence type="ECO:0000256" key="1">
    <source>
        <dbReference type="SAM" id="MobiDB-lite"/>
    </source>
</evidence>
<evidence type="ECO:0000313" key="4">
    <source>
        <dbReference type="EMBL" id="VFK73320.1"/>
    </source>
</evidence>
<dbReference type="InterPro" id="IPR013216">
    <property type="entry name" value="Methyltransf_11"/>
</dbReference>
<keyword evidence="4" id="KW-0808">Transferase</keyword>
<dbReference type="CDD" id="cd02440">
    <property type="entry name" value="AdoMet_MTases"/>
    <property type="match status" value="1"/>
</dbReference>
<gene>
    <name evidence="3" type="ORF">BECKUNK1418G_GA0071005_11239</name>
    <name evidence="4" type="ORF">BECKUNK1418H_GA0071006_11873</name>
</gene>
<evidence type="ECO:0000313" key="3">
    <source>
        <dbReference type="EMBL" id="VFK67039.1"/>
    </source>
</evidence>
<accession>A0A451B4V7</accession>
<dbReference type="GO" id="GO:0008757">
    <property type="term" value="F:S-adenosylmethionine-dependent methyltransferase activity"/>
    <property type="evidence" value="ECO:0007669"/>
    <property type="project" value="InterPro"/>
</dbReference>
<dbReference type="PANTHER" id="PTHR43591">
    <property type="entry name" value="METHYLTRANSFERASE"/>
    <property type="match status" value="1"/>
</dbReference>
<evidence type="ECO:0000259" key="2">
    <source>
        <dbReference type="Pfam" id="PF08241"/>
    </source>
</evidence>
<dbReference type="EMBL" id="CAADFZ010000123">
    <property type="protein sequence ID" value="VFK67039.1"/>
    <property type="molecule type" value="Genomic_DNA"/>
</dbReference>
<dbReference type="SUPFAM" id="SSF53335">
    <property type="entry name" value="S-adenosyl-L-methionine-dependent methyltransferases"/>
    <property type="match status" value="1"/>
</dbReference>
<feature type="domain" description="Methyltransferase type 11" evidence="2">
    <location>
        <begin position="59"/>
        <end position="165"/>
    </location>
</feature>